<dbReference type="RefSeq" id="WP_129428373.1">
    <property type="nucleotide sequence ID" value="NZ_SDWV01000023.1"/>
</dbReference>
<keyword evidence="3" id="KW-1185">Reference proteome</keyword>
<proteinExistence type="predicted"/>
<comment type="caution">
    <text evidence="2">The sequence shown here is derived from an EMBL/GenBank/DDBJ whole genome shotgun (WGS) entry which is preliminary data.</text>
</comment>
<gene>
    <name evidence="2" type="ORF">EUA94_18515</name>
</gene>
<evidence type="ECO:0008006" key="4">
    <source>
        <dbReference type="Google" id="ProtNLM"/>
    </source>
</evidence>
<feature type="chain" id="PRO_5020187198" description="Big-1 domain-containing protein" evidence="1">
    <location>
        <begin position="35"/>
        <end position="337"/>
    </location>
</feature>
<evidence type="ECO:0000256" key="1">
    <source>
        <dbReference type="SAM" id="SignalP"/>
    </source>
</evidence>
<evidence type="ECO:0000313" key="3">
    <source>
        <dbReference type="Proteomes" id="UP000291101"/>
    </source>
</evidence>
<name>A0A4Q2SJ52_9ACTN</name>
<dbReference type="AlphaFoldDB" id="A0A4Q2SJ52"/>
<dbReference type="EMBL" id="SDWV01000023">
    <property type="protein sequence ID" value="RYC05585.1"/>
    <property type="molecule type" value="Genomic_DNA"/>
</dbReference>
<dbReference type="PROSITE" id="PS51318">
    <property type="entry name" value="TAT"/>
    <property type="match status" value="1"/>
</dbReference>
<accession>A0A4Q2SJ52</accession>
<keyword evidence="1" id="KW-0732">Signal</keyword>
<dbReference type="OrthoDB" id="3782238at2"/>
<sequence length="337" mass="33430">MSFPASSRRKKLALAIAAGLAVALSGAVTSAAPAANTAPVVVVVDSVTSDVVIPSGLPGAALPYVVVKAGGTIRVTVSFLDALGQPAAFTKDTRLTVSSNVGTLSSTTGLARAGEQSAVVATSLTAPVNRVVLTVGAGSGPKAPAAGTSYVPGVKDLRFDVLSDLSPALTATNGSAFAAGFGGQDSCVQATEAAPVCEVVLLPRGAGSQVLLSVGVCDTDRTSTYAPCFRGAKGVVGGAVAQALFSQPSSPYEVDSPATIIVKCDKTLCGGGSIRGVSVIYSLLGNGSLAAADACPAKNTMAAPATPCVDYVQSKRDGSGDTHLYLLTDRDIRTGIG</sequence>
<evidence type="ECO:0000313" key="2">
    <source>
        <dbReference type="EMBL" id="RYC05585.1"/>
    </source>
</evidence>
<protein>
    <recommendedName>
        <fullName evidence="4">Big-1 domain-containing protein</fullName>
    </recommendedName>
</protein>
<reference evidence="2 3" key="1">
    <citation type="submission" date="2019-01" db="EMBL/GenBank/DDBJ databases">
        <title>Novel species of Nocardioides.</title>
        <authorList>
            <person name="Liu Q."/>
            <person name="X Y.-H."/>
        </authorList>
    </citation>
    <scope>NUCLEOTIDE SEQUENCE [LARGE SCALE GENOMIC DNA]</scope>
    <source>
        <strain evidence="2 3">HLT2-9</strain>
    </source>
</reference>
<feature type="signal peptide" evidence="1">
    <location>
        <begin position="1"/>
        <end position="34"/>
    </location>
</feature>
<organism evidence="2 3">
    <name type="scientific">Nocardioides zhouii</name>
    <dbReference type="NCBI Taxonomy" id="1168729"/>
    <lineage>
        <taxon>Bacteria</taxon>
        <taxon>Bacillati</taxon>
        <taxon>Actinomycetota</taxon>
        <taxon>Actinomycetes</taxon>
        <taxon>Propionibacteriales</taxon>
        <taxon>Nocardioidaceae</taxon>
        <taxon>Nocardioides</taxon>
    </lineage>
</organism>
<dbReference type="Proteomes" id="UP000291101">
    <property type="component" value="Unassembled WGS sequence"/>
</dbReference>
<dbReference type="InterPro" id="IPR006311">
    <property type="entry name" value="TAT_signal"/>
</dbReference>